<dbReference type="SMART" id="SM00451">
    <property type="entry name" value="ZnF_U1"/>
    <property type="match status" value="2"/>
</dbReference>
<feature type="region of interest" description="Disordered" evidence="4">
    <location>
        <begin position="333"/>
        <end position="371"/>
    </location>
</feature>
<feature type="region of interest" description="Disordered" evidence="4">
    <location>
        <begin position="165"/>
        <end position="218"/>
    </location>
</feature>
<dbReference type="Gene3D" id="3.30.160.60">
    <property type="entry name" value="Classic Zinc Finger"/>
    <property type="match status" value="2"/>
</dbReference>
<feature type="compositionally biased region" description="Low complexity" evidence="4">
    <location>
        <begin position="7"/>
        <end position="23"/>
    </location>
</feature>
<comment type="caution">
    <text evidence="6">The sequence shown here is derived from an EMBL/GenBank/DDBJ whole genome shotgun (WGS) entry which is preliminary data.</text>
</comment>
<feature type="compositionally biased region" description="Basic and acidic residues" evidence="4">
    <location>
        <begin position="359"/>
        <end position="371"/>
    </location>
</feature>
<dbReference type="PANTHER" id="PTHR47487">
    <property type="entry name" value="OS06G0651300 PROTEIN-RELATED"/>
    <property type="match status" value="1"/>
</dbReference>
<accession>A0AAD8JDY2</accession>
<reference evidence="6" key="1">
    <citation type="submission" date="2023-02" db="EMBL/GenBank/DDBJ databases">
        <title>Genome of toxic invasive species Heracleum sosnowskyi carries increased number of genes despite the absence of recent whole-genome duplications.</title>
        <authorList>
            <person name="Schelkunov M."/>
            <person name="Shtratnikova V."/>
            <person name="Makarenko M."/>
            <person name="Klepikova A."/>
            <person name="Omelchenko D."/>
            <person name="Novikova G."/>
            <person name="Obukhova E."/>
            <person name="Bogdanov V."/>
            <person name="Penin A."/>
            <person name="Logacheva M."/>
        </authorList>
    </citation>
    <scope>NUCLEOTIDE SEQUENCE</scope>
    <source>
        <strain evidence="6">Hsosn_3</strain>
        <tissue evidence="6">Leaf</tissue>
    </source>
</reference>
<evidence type="ECO:0000256" key="2">
    <source>
        <dbReference type="ARBA" id="ARBA00022771"/>
    </source>
</evidence>
<feature type="compositionally biased region" description="Polar residues" evidence="4">
    <location>
        <begin position="273"/>
        <end position="290"/>
    </location>
</feature>
<evidence type="ECO:0000259" key="5">
    <source>
        <dbReference type="SMART" id="SM00451"/>
    </source>
</evidence>
<evidence type="ECO:0000313" key="7">
    <source>
        <dbReference type="Proteomes" id="UP001237642"/>
    </source>
</evidence>
<sequence>MDPYTNYQQQSSSYDPSQSYNQSTQSYYTTYNNNQQQQYPFDNTNNNNTHYYIDPNYHPQQYLNEPSLIHPPGVPIQPDPTHLDHQYAHYMNAPYVHNLDSSQQWKGTYEAALQTHHVSQSRAQATYPSAEVLSDNIFGWLEFPSVDMIVQPQYSGAGGTIITGAGRGHFGPRSHGSASFRNSRRPARGRARSGIATSNSLASKGASGSQQPTVQGPVRPPARIVWCELCRVDCNTAEILEQHKNGKKHKKNLKLQEDLQKRNNMLVRGPSEQVLSSGQKPQASCTTVNVEPSDEKKLPEEIVSTQTATNETRHVEQKEMAVAEKTEELTLKSGNDNYVPRGQGLKRSMKGGRGGKGMKSHDGSRRPVEASKPKEVIPLICEMCNAKCDTPMVFDSHLKGKKHLANAKRFQEQQEAALQVLYPALQALIPTLQALGQLNANSASNPFTPQLHQQNIHRSQEFIEPGSSTFSQGHSSASGPFANVASAPILETNEQQTSMLEGCIGGINKSQDEPLQFGRFNDVPVDSLGVASQSTLAEAVANPDGKIAPTDQDSSLK</sequence>
<keyword evidence="3" id="KW-0862">Zinc</keyword>
<gene>
    <name evidence="6" type="ORF">POM88_000265</name>
</gene>
<dbReference type="InterPro" id="IPR022755">
    <property type="entry name" value="Znf_C2H2_jaz"/>
</dbReference>
<evidence type="ECO:0000256" key="1">
    <source>
        <dbReference type="ARBA" id="ARBA00022723"/>
    </source>
</evidence>
<dbReference type="AlphaFoldDB" id="A0AAD8JDY2"/>
<feature type="compositionally biased region" description="Basic residues" evidence="4">
    <location>
        <begin position="182"/>
        <end position="191"/>
    </location>
</feature>
<dbReference type="GO" id="GO:0003676">
    <property type="term" value="F:nucleic acid binding"/>
    <property type="evidence" value="ECO:0007669"/>
    <property type="project" value="InterPro"/>
</dbReference>
<keyword evidence="1" id="KW-0479">Metal-binding</keyword>
<protein>
    <submittedName>
        <fullName evidence="6">CdsA</fullName>
    </submittedName>
</protein>
<reference evidence="6" key="2">
    <citation type="submission" date="2023-05" db="EMBL/GenBank/DDBJ databases">
        <authorList>
            <person name="Schelkunov M.I."/>
        </authorList>
    </citation>
    <scope>NUCLEOTIDE SEQUENCE</scope>
    <source>
        <strain evidence="6">Hsosn_3</strain>
        <tissue evidence="6">Leaf</tissue>
    </source>
</reference>
<dbReference type="InterPro" id="IPR003604">
    <property type="entry name" value="Matrin/U1-like-C_Znf_C2H2"/>
</dbReference>
<feature type="compositionally biased region" description="Polar residues" evidence="4">
    <location>
        <begin position="195"/>
        <end position="214"/>
    </location>
</feature>
<dbReference type="SUPFAM" id="SSF57667">
    <property type="entry name" value="beta-beta-alpha zinc fingers"/>
    <property type="match status" value="2"/>
</dbReference>
<dbReference type="Pfam" id="PF12171">
    <property type="entry name" value="zf-C2H2_jaz"/>
    <property type="match status" value="1"/>
</dbReference>
<keyword evidence="7" id="KW-1185">Reference proteome</keyword>
<evidence type="ECO:0000313" key="6">
    <source>
        <dbReference type="EMBL" id="KAK1400660.1"/>
    </source>
</evidence>
<dbReference type="InterPro" id="IPR013087">
    <property type="entry name" value="Znf_C2H2_type"/>
</dbReference>
<dbReference type="EMBL" id="JAUIZM010000001">
    <property type="protein sequence ID" value="KAK1400660.1"/>
    <property type="molecule type" value="Genomic_DNA"/>
</dbReference>
<organism evidence="6 7">
    <name type="scientific">Heracleum sosnowskyi</name>
    <dbReference type="NCBI Taxonomy" id="360622"/>
    <lineage>
        <taxon>Eukaryota</taxon>
        <taxon>Viridiplantae</taxon>
        <taxon>Streptophyta</taxon>
        <taxon>Embryophyta</taxon>
        <taxon>Tracheophyta</taxon>
        <taxon>Spermatophyta</taxon>
        <taxon>Magnoliopsida</taxon>
        <taxon>eudicotyledons</taxon>
        <taxon>Gunneridae</taxon>
        <taxon>Pentapetalae</taxon>
        <taxon>asterids</taxon>
        <taxon>campanulids</taxon>
        <taxon>Apiales</taxon>
        <taxon>Apiaceae</taxon>
        <taxon>Apioideae</taxon>
        <taxon>apioid superclade</taxon>
        <taxon>Tordylieae</taxon>
        <taxon>Tordyliinae</taxon>
        <taxon>Heracleum</taxon>
    </lineage>
</organism>
<feature type="domain" description="U1-type" evidence="5">
    <location>
        <begin position="222"/>
        <end position="256"/>
    </location>
</feature>
<name>A0AAD8JDY2_9APIA</name>
<evidence type="ECO:0000256" key="4">
    <source>
        <dbReference type="SAM" id="MobiDB-lite"/>
    </source>
</evidence>
<evidence type="ECO:0000256" key="3">
    <source>
        <dbReference type="ARBA" id="ARBA00022833"/>
    </source>
</evidence>
<proteinExistence type="predicted"/>
<dbReference type="Pfam" id="PF12874">
    <property type="entry name" value="zf-met"/>
    <property type="match status" value="1"/>
</dbReference>
<feature type="region of interest" description="Disordered" evidence="4">
    <location>
        <begin position="1"/>
        <end position="23"/>
    </location>
</feature>
<feature type="domain" description="U1-type" evidence="5">
    <location>
        <begin position="376"/>
        <end position="410"/>
    </location>
</feature>
<dbReference type="GO" id="GO:0008270">
    <property type="term" value="F:zinc ion binding"/>
    <property type="evidence" value="ECO:0007669"/>
    <property type="project" value="InterPro"/>
</dbReference>
<feature type="region of interest" description="Disordered" evidence="4">
    <location>
        <begin position="270"/>
        <end position="297"/>
    </location>
</feature>
<dbReference type="Proteomes" id="UP001237642">
    <property type="component" value="Unassembled WGS sequence"/>
</dbReference>
<dbReference type="InterPro" id="IPR036236">
    <property type="entry name" value="Znf_C2H2_sf"/>
</dbReference>
<keyword evidence="2" id="KW-0863">Zinc-finger</keyword>
<dbReference type="PANTHER" id="PTHR47487:SF3">
    <property type="entry name" value="GLUTENIN, HIGH MOLECULAR WEIGHT SUBUNIT 12-LIKE"/>
    <property type="match status" value="1"/>
</dbReference>